<sequence>MLSSIGSVTGSSFNNTNDPTQDPFATQNPDDPTNPNNANDPANPNQQTRPVNTSSQVAALRKLEHTIAKRLKQAIATASSGSVAAQAMVGALTAQITSIQAQIDHISGLDAMRQQKHAVPASQGANGSRHAQLLKQAEKSEQAEEKHKLTTGDANDNDTTSQKLKPFRFDFTGTNVDDTA</sequence>
<keyword evidence="3" id="KW-1185">Reference proteome</keyword>
<feature type="compositionally biased region" description="Polar residues" evidence="1">
    <location>
        <begin position="1"/>
        <end position="24"/>
    </location>
</feature>
<accession>A0ABX8URL2</accession>
<feature type="compositionally biased region" description="Low complexity" evidence="1">
    <location>
        <begin position="25"/>
        <end position="48"/>
    </location>
</feature>
<protein>
    <recommendedName>
        <fullName evidence="4">FlxA-like protein</fullName>
    </recommendedName>
</protein>
<dbReference type="RefSeq" id="WP_219801074.1">
    <property type="nucleotide sequence ID" value="NZ_CP080096.1"/>
</dbReference>
<proteinExistence type="predicted"/>
<evidence type="ECO:0000313" key="2">
    <source>
        <dbReference type="EMBL" id="QYD71646.1"/>
    </source>
</evidence>
<feature type="compositionally biased region" description="Polar residues" evidence="1">
    <location>
        <begin position="152"/>
        <end position="163"/>
    </location>
</feature>
<feature type="region of interest" description="Disordered" evidence="1">
    <location>
        <begin position="119"/>
        <end position="180"/>
    </location>
</feature>
<gene>
    <name evidence="2" type="ORF">KZJ38_32120</name>
</gene>
<feature type="region of interest" description="Disordered" evidence="1">
    <location>
        <begin position="1"/>
        <end position="55"/>
    </location>
</feature>
<feature type="compositionally biased region" description="Basic and acidic residues" evidence="1">
    <location>
        <begin position="136"/>
        <end position="150"/>
    </location>
</feature>
<dbReference type="Proteomes" id="UP000826462">
    <property type="component" value="Chromosome 2"/>
</dbReference>
<evidence type="ECO:0000256" key="1">
    <source>
        <dbReference type="SAM" id="MobiDB-lite"/>
    </source>
</evidence>
<evidence type="ECO:0000313" key="3">
    <source>
        <dbReference type="Proteomes" id="UP000826462"/>
    </source>
</evidence>
<organism evidence="2 3">
    <name type="scientific">Paraburkholderia edwinii</name>
    <dbReference type="NCBI Taxonomy" id="2861782"/>
    <lineage>
        <taxon>Bacteria</taxon>
        <taxon>Pseudomonadati</taxon>
        <taxon>Pseudomonadota</taxon>
        <taxon>Betaproteobacteria</taxon>
        <taxon>Burkholderiales</taxon>
        <taxon>Burkholderiaceae</taxon>
        <taxon>Paraburkholderia</taxon>
    </lineage>
</organism>
<name>A0ABX8URL2_9BURK</name>
<dbReference type="EMBL" id="CP080096">
    <property type="protein sequence ID" value="QYD71646.1"/>
    <property type="molecule type" value="Genomic_DNA"/>
</dbReference>
<reference evidence="2 3" key="1">
    <citation type="submission" date="2021-07" db="EMBL/GenBank/DDBJ databases">
        <title>Paraburkholderia edwinii protects Aspergillus sp. from phenazines by acting as a toxin sponge.</title>
        <authorList>
            <person name="Dahlstrom K.M."/>
            <person name="Newman D.K."/>
        </authorList>
    </citation>
    <scope>NUCLEOTIDE SEQUENCE [LARGE SCALE GENOMIC DNA]</scope>
    <source>
        <strain evidence="2 3">Pe01</strain>
    </source>
</reference>
<evidence type="ECO:0008006" key="4">
    <source>
        <dbReference type="Google" id="ProtNLM"/>
    </source>
</evidence>